<dbReference type="EMBL" id="FOJI01000005">
    <property type="protein sequence ID" value="SEW13342.1"/>
    <property type="molecule type" value="Genomic_DNA"/>
</dbReference>
<dbReference type="RefSeq" id="WP_092452407.1">
    <property type="nucleotide sequence ID" value="NZ_FOJI01000005.1"/>
</dbReference>
<feature type="transmembrane region" description="Helical" evidence="1">
    <location>
        <begin position="12"/>
        <end position="30"/>
    </location>
</feature>
<dbReference type="Proteomes" id="UP000199701">
    <property type="component" value="Unassembled WGS sequence"/>
</dbReference>
<organism evidence="2 3">
    <name type="scientific">[Clostridium] fimetarium</name>
    <dbReference type="NCBI Taxonomy" id="99656"/>
    <lineage>
        <taxon>Bacteria</taxon>
        <taxon>Bacillati</taxon>
        <taxon>Bacillota</taxon>
        <taxon>Clostridia</taxon>
        <taxon>Lachnospirales</taxon>
        <taxon>Lachnospiraceae</taxon>
    </lineage>
</organism>
<keyword evidence="1" id="KW-1133">Transmembrane helix</keyword>
<keyword evidence="1" id="KW-0812">Transmembrane</keyword>
<proteinExistence type="predicted"/>
<dbReference type="Pfam" id="PF09945">
    <property type="entry name" value="DUF2177"/>
    <property type="match status" value="1"/>
</dbReference>
<sequence>MNSILTFQNFRNYFISLVVFLLIDMIWLIFISRSLYSKHLGYIMAPKVNFLAAFIFYMIFILGLMVFVINPALIAESWKSALFTGMFFGIVTYATYDLTNLATVKDWPMIITVVDLIWGTVVSGVTAFISYTIIRFFN</sequence>
<feature type="transmembrane region" description="Helical" evidence="1">
    <location>
        <begin position="50"/>
        <end position="73"/>
    </location>
</feature>
<reference evidence="2 3" key="1">
    <citation type="submission" date="2016-10" db="EMBL/GenBank/DDBJ databases">
        <authorList>
            <person name="de Groot N.N."/>
        </authorList>
    </citation>
    <scope>NUCLEOTIDE SEQUENCE [LARGE SCALE GENOMIC DNA]</scope>
    <source>
        <strain evidence="2 3">DSM 9179</strain>
    </source>
</reference>
<name>A0A1I0PGA0_9FIRM</name>
<dbReference type="OrthoDB" id="166547at2"/>
<feature type="transmembrane region" description="Helical" evidence="1">
    <location>
        <begin position="80"/>
        <end position="96"/>
    </location>
</feature>
<evidence type="ECO:0000313" key="2">
    <source>
        <dbReference type="EMBL" id="SEW13342.1"/>
    </source>
</evidence>
<keyword evidence="1" id="KW-0472">Membrane</keyword>
<evidence type="ECO:0000313" key="3">
    <source>
        <dbReference type="Proteomes" id="UP000199701"/>
    </source>
</evidence>
<dbReference type="InterPro" id="IPR018687">
    <property type="entry name" value="DUF2177_membr"/>
</dbReference>
<accession>A0A1I0PGA0</accession>
<evidence type="ECO:0000256" key="1">
    <source>
        <dbReference type="SAM" id="Phobius"/>
    </source>
</evidence>
<gene>
    <name evidence="2" type="ORF">SAMN05421659_10562</name>
</gene>
<dbReference type="AlphaFoldDB" id="A0A1I0PGA0"/>
<dbReference type="STRING" id="99656.SAMN05421659_10562"/>
<feature type="transmembrane region" description="Helical" evidence="1">
    <location>
        <begin position="116"/>
        <end position="137"/>
    </location>
</feature>
<protein>
    <submittedName>
        <fullName evidence="2">Uncharacterized membrane protein</fullName>
    </submittedName>
</protein>
<keyword evidence="3" id="KW-1185">Reference proteome</keyword>